<keyword evidence="3" id="KW-1185">Reference proteome</keyword>
<organism evidence="2 3">
    <name type="scientific">Trichinella nativa</name>
    <dbReference type="NCBI Taxonomy" id="6335"/>
    <lineage>
        <taxon>Eukaryota</taxon>
        <taxon>Metazoa</taxon>
        <taxon>Ecdysozoa</taxon>
        <taxon>Nematoda</taxon>
        <taxon>Enoplea</taxon>
        <taxon>Dorylaimia</taxon>
        <taxon>Trichinellida</taxon>
        <taxon>Trichinellidae</taxon>
        <taxon>Trichinella</taxon>
    </lineage>
</organism>
<evidence type="ECO:0000313" key="2">
    <source>
        <dbReference type="EMBL" id="KRZ49058.1"/>
    </source>
</evidence>
<protein>
    <submittedName>
        <fullName evidence="2">Uncharacterized protein</fullName>
    </submittedName>
</protein>
<feature type="transmembrane region" description="Helical" evidence="1">
    <location>
        <begin position="112"/>
        <end position="139"/>
    </location>
</feature>
<feature type="transmembrane region" description="Helical" evidence="1">
    <location>
        <begin position="20"/>
        <end position="43"/>
    </location>
</feature>
<sequence>MHFSQPDKMCSNDQSSIVSIFCYTSTAAVILFVECVLMEMFISAQCSDVSFKKLTISVDQIEHHMWILLKKGLIILLIVVEEEIDKNLYTCTFQSRLHEDEEISMLEKFRSVLLLLGVLYVVASAQTVISCYECIILFVGVR</sequence>
<dbReference type="Proteomes" id="UP000054721">
    <property type="component" value="Unassembled WGS sequence"/>
</dbReference>
<dbReference type="EMBL" id="JYDW01000339">
    <property type="protein sequence ID" value="KRZ49058.1"/>
    <property type="molecule type" value="Genomic_DNA"/>
</dbReference>
<keyword evidence="1" id="KW-0812">Transmembrane</keyword>
<reference evidence="2 3" key="1">
    <citation type="submission" date="2015-05" db="EMBL/GenBank/DDBJ databases">
        <title>Evolution of Trichinella species and genotypes.</title>
        <authorList>
            <person name="Korhonen P.K."/>
            <person name="Edoardo P."/>
            <person name="Giuseppe L.R."/>
            <person name="Gasser R.B."/>
        </authorList>
    </citation>
    <scope>NUCLEOTIDE SEQUENCE [LARGE SCALE GENOMIC DNA]</scope>
    <source>
        <strain evidence="2">ISS10</strain>
    </source>
</reference>
<dbReference type="AlphaFoldDB" id="A0A0V1KPV2"/>
<keyword evidence="1" id="KW-0472">Membrane</keyword>
<proteinExistence type="predicted"/>
<gene>
    <name evidence="2" type="ORF">T02_2420</name>
</gene>
<dbReference type="OrthoDB" id="10400791at2759"/>
<evidence type="ECO:0000256" key="1">
    <source>
        <dbReference type="SAM" id="Phobius"/>
    </source>
</evidence>
<evidence type="ECO:0000313" key="3">
    <source>
        <dbReference type="Proteomes" id="UP000054721"/>
    </source>
</evidence>
<comment type="caution">
    <text evidence="2">The sequence shown here is derived from an EMBL/GenBank/DDBJ whole genome shotgun (WGS) entry which is preliminary data.</text>
</comment>
<accession>A0A0V1KPV2</accession>
<name>A0A0V1KPV2_9BILA</name>
<keyword evidence="1" id="KW-1133">Transmembrane helix</keyword>